<dbReference type="SUPFAM" id="SSF53448">
    <property type="entry name" value="Nucleotide-diphospho-sugar transferases"/>
    <property type="match status" value="1"/>
</dbReference>
<evidence type="ECO:0000256" key="3">
    <source>
        <dbReference type="ARBA" id="ARBA00022679"/>
    </source>
</evidence>
<evidence type="ECO:0000313" key="6">
    <source>
        <dbReference type="Proteomes" id="UP000319836"/>
    </source>
</evidence>
<dbReference type="Gene3D" id="3.90.550.10">
    <property type="entry name" value="Spore Coat Polysaccharide Biosynthesis Protein SpsA, Chain A"/>
    <property type="match status" value="1"/>
</dbReference>
<gene>
    <name evidence="5" type="ORF">E6K80_11110</name>
</gene>
<dbReference type="EMBL" id="VBPA01000283">
    <property type="protein sequence ID" value="TMQ69615.1"/>
    <property type="molecule type" value="Genomic_DNA"/>
</dbReference>
<reference evidence="5 6" key="1">
    <citation type="journal article" date="2019" name="Nat. Microbiol.">
        <title>Mediterranean grassland soil C-N compound turnover is dependent on rainfall and depth, and is mediated by genomically divergent microorganisms.</title>
        <authorList>
            <person name="Diamond S."/>
            <person name="Andeer P.F."/>
            <person name="Li Z."/>
            <person name="Crits-Christoph A."/>
            <person name="Burstein D."/>
            <person name="Anantharaman K."/>
            <person name="Lane K.R."/>
            <person name="Thomas B.C."/>
            <person name="Pan C."/>
            <person name="Northen T.R."/>
            <person name="Banfield J.F."/>
        </authorList>
    </citation>
    <scope>NUCLEOTIDE SEQUENCE [LARGE SCALE GENOMIC DNA]</scope>
    <source>
        <strain evidence="5">WS_10</strain>
    </source>
</reference>
<accession>A0A538U133</accession>
<comment type="similarity">
    <text evidence="1">Belongs to the glycosyltransferase 2 family.</text>
</comment>
<comment type="caution">
    <text evidence="5">The sequence shown here is derived from an EMBL/GenBank/DDBJ whole genome shotgun (WGS) entry which is preliminary data.</text>
</comment>
<dbReference type="CDD" id="cd00761">
    <property type="entry name" value="Glyco_tranf_GTA_type"/>
    <property type="match status" value="1"/>
</dbReference>
<dbReference type="InterPro" id="IPR050834">
    <property type="entry name" value="Glycosyltransf_2"/>
</dbReference>
<keyword evidence="3 5" id="KW-0808">Transferase</keyword>
<dbReference type="Proteomes" id="UP000319836">
    <property type="component" value="Unassembled WGS sequence"/>
</dbReference>
<sequence length="320" mass="35708">MPSISVLMPVRNAAPYLDDSLASLWRQTHTDFEVVAVDDGSTDGSGERLERAARREARLRVVRAPARGLPAALNDALAAARGELIARHDADDHSHRERFARQHAWLCAHPGIAVVGCRVGLLPRGFRGAGMRRWVDWHNRLVTHEAMARDVLVDSPLAHGTALIRRQALEAVGGWRDRGWPEDVDLWLRLLARGARFGKVPRVLYAWRQHAASATRRDPRYRRDAFDALRLDALRQGLLRTTLAPLVIGVGASLERWRARLELAEFRPRACALPRPPRSLPTSLAPPALLVFGAAPARARWRAALRASRWVEGIDFAFVA</sequence>
<proteinExistence type="inferred from homology"/>
<dbReference type="AlphaFoldDB" id="A0A538U133"/>
<dbReference type="PANTHER" id="PTHR43685:SF5">
    <property type="entry name" value="GLYCOSYLTRANSFERASE EPSE-RELATED"/>
    <property type="match status" value="1"/>
</dbReference>
<organism evidence="5 6">
    <name type="scientific">Eiseniibacteriota bacterium</name>
    <dbReference type="NCBI Taxonomy" id="2212470"/>
    <lineage>
        <taxon>Bacteria</taxon>
        <taxon>Candidatus Eiseniibacteriota</taxon>
    </lineage>
</organism>
<dbReference type="InterPro" id="IPR001173">
    <property type="entry name" value="Glyco_trans_2-like"/>
</dbReference>
<name>A0A538U133_UNCEI</name>
<keyword evidence="2" id="KW-0328">Glycosyltransferase</keyword>
<dbReference type="Pfam" id="PF00535">
    <property type="entry name" value="Glycos_transf_2"/>
    <property type="match status" value="1"/>
</dbReference>
<protein>
    <submittedName>
        <fullName evidence="5">Glycosyltransferase family 2 protein</fullName>
    </submittedName>
</protein>
<evidence type="ECO:0000256" key="2">
    <source>
        <dbReference type="ARBA" id="ARBA00022676"/>
    </source>
</evidence>
<evidence type="ECO:0000259" key="4">
    <source>
        <dbReference type="Pfam" id="PF00535"/>
    </source>
</evidence>
<evidence type="ECO:0000256" key="1">
    <source>
        <dbReference type="ARBA" id="ARBA00006739"/>
    </source>
</evidence>
<feature type="domain" description="Glycosyltransferase 2-like" evidence="4">
    <location>
        <begin position="5"/>
        <end position="172"/>
    </location>
</feature>
<dbReference type="GO" id="GO:0016757">
    <property type="term" value="F:glycosyltransferase activity"/>
    <property type="evidence" value="ECO:0007669"/>
    <property type="project" value="UniProtKB-KW"/>
</dbReference>
<dbReference type="PANTHER" id="PTHR43685">
    <property type="entry name" value="GLYCOSYLTRANSFERASE"/>
    <property type="match status" value="1"/>
</dbReference>
<evidence type="ECO:0000313" key="5">
    <source>
        <dbReference type="EMBL" id="TMQ69615.1"/>
    </source>
</evidence>
<dbReference type="InterPro" id="IPR029044">
    <property type="entry name" value="Nucleotide-diphossugar_trans"/>
</dbReference>